<evidence type="ECO:0000313" key="6">
    <source>
        <dbReference type="Proteomes" id="UP001320972"/>
    </source>
</evidence>
<dbReference type="InterPro" id="IPR011010">
    <property type="entry name" value="DNA_brk_join_enz"/>
</dbReference>
<dbReference type="InterPro" id="IPR013762">
    <property type="entry name" value="Integrase-like_cat_sf"/>
</dbReference>
<dbReference type="Pfam" id="PF00589">
    <property type="entry name" value="Phage_integrase"/>
    <property type="match status" value="1"/>
</dbReference>
<evidence type="ECO:0000259" key="4">
    <source>
        <dbReference type="PROSITE" id="PS51898"/>
    </source>
</evidence>
<feature type="domain" description="Tyr recombinase" evidence="4">
    <location>
        <begin position="36"/>
        <end position="237"/>
    </location>
</feature>
<evidence type="ECO:0000256" key="2">
    <source>
        <dbReference type="ARBA" id="ARBA00023125"/>
    </source>
</evidence>
<dbReference type="PROSITE" id="PS51898">
    <property type="entry name" value="TYR_RECOMBINASE"/>
    <property type="match status" value="1"/>
</dbReference>
<keyword evidence="1" id="KW-0229">DNA integration</keyword>
<accession>A0ABT2QAW5</accession>
<dbReference type="EMBL" id="JAOPKB010000002">
    <property type="protein sequence ID" value="MCU4972042.1"/>
    <property type="molecule type" value="Genomic_DNA"/>
</dbReference>
<keyword evidence="6" id="KW-1185">Reference proteome</keyword>
<gene>
    <name evidence="5" type="ORF">OB955_04750</name>
</gene>
<dbReference type="InterPro" id="IPR050090">
    <property type="entry name" value="Tyrosine_recombinase_XerCD"/>
</dbReference>
<dbReference type="Proteomes" id="UP001320972">
    <property type="component" value="Unassembled WGS sequence"/>
</dbReference>
<keyword evidence="3" id="KW-0233">DNA recombination</keyword>
<dbReference type="CDD" id="cd00397">
    <property type="entry name" value="DNA_BRE_C"/>
    <property type="match status" value="1"/>
</dbReference>
<dbReference type="Gene3D" id="1.10.443.10">
    <property type="entry name" value="Intergrase catalytic core"/>
    <property type="match status" value="1"/>
</dbReference>
<dbReference type="SUPFAM" id="SSF56349">
    <property type="entry name" value="DNA breaking-rejoining enzymes"/>
    <property type="match status" value="1"/>
</dbReference>
<dbReference type="PANTHER" id="PTHR30349">
    <property type="entry name" value="PHAGE INTEGRASE-RELATED"/>
    <property type="match status" value="1"/>
</dbReference>
<evidence type="ECO:0000256" key="3">
    <source>
        <dbReference type="ARBA" id="ARBA00023172"/>
    </source>
</evidence>
<reference evidence="5 6" key="1">
    <citation type="submission" date="2022-09" db="EMBL/GenBank/DDBJ databases">
        <title>Enrichment on poylsaccharides allowed isolation of novel metabolic and taxonomic groups of Haloarchaea.</title>
        <authorList>
            <person name="Sorokin D.Y."/>
            <person name="Elcheninov A.G."/>
            <person name="Khizhniak T.V."/>
            <person name="Kolganova T.V."/>
            <person name="Kublanov I.V."/>
        </authorList>
    </citation>
    <scope>NUCLEOTIDE SEQUENCE [LARGE SCALE GENOMIC DNA]</scope>
    <source>
        <strain evidence="5 6">AArc-m2/3/4</strain>
    </source>
</reference>
<dbReference type="PANTHER" id="PTHR30349:SF41">
    <property type="entry name" value="INTEGRASE_RECOMBINASE PROTEIN MJ0367-RELATED"/>
    <property type="match status" value="1"/>
</dbReference>
<evidence type="ECO:0000313" key="5">
    <source>
        <dbReference type="EMBL" id="MCU4972042.1"/>
    </source>
</evidence>
<protein>
    <submittedName>
        <fullName evidence="5">Site-specific integrase</fullName>
    </submittedName>
</protein>
<comment type="caution">
    <text evidence="5">The sequence shown here is derived from an EMBL/GenBank/DDBJ whole genome shotgun (WGS) entry which is preliminary data.</text>
</comment>
<sequence>MSQTTINTCDGEQCGYEYEGDGPVYCPECGYKIREEIHRYFTLNQIDDLRDAAHSREARYNTSLRDETLVVLAADLGLRVNELTQLTRSMFDLDAGEVMLPAQIQKDYPKEDISPSAATLRIDPYQHFNTVRLLRMHFSDLEESGDDYLFPSRQSDHMSTETARDIVRRLAVEANVAPRRTDGQPADPDEAHPHAFRHSLANYMLQDSDTRLVDVRNRLRHRSITTTERVYEHFQRR</sequence>
<dbReference type="RefSeq" id="WP_338007124.1">
    <property type="nucleotide sequence ID" value="NZ_JAOPKB010000002.1"/>
</dbReference>
<name>A0ABT2QAW5_9EURY</name>
<dbReference type="InterPro" id="IPR002104">
    <property type="entry name" value="Integrase_catalytic"/>
</dbReference>
<proteinExistence type="predicted"/>
<organism evidence="5 6">
    <name type="scientific">Natronoglomus mannanivorans</name>
    <dbReference type="NCBI Taxonomy" id="2979990"/>
    <lineage>
        <taxon>Archaea</taxon>
        <taxon>Methanobacteriati</taxon>
        <taxon>Methanobacteriota</taxon>
        <taxon>Stenosarchaea group</taxon>
        <taxon>Halobacteria</taxon>
        <taxon>Halobacteriales</taxon>
        <taxon>Natrialbaceae</taxon>
        <taxon>Natronoglomus</taxon>
    </lineage>
</organism>
<evidence type="ECO:0000256" key="1">
    <source>
        <dbReference type="ARBA" id="ARBA00022908"/>
    </source>
</evidence>
<keyword evidence="2" id="KW-0238">DNA-binding</keyword>